<protein>
    <submittedName>
        <fullName evidence="2">Uncharacterized protein</fullName>
    </submittedName>
</protein>
<dbReference type="Gene3D" id="2.40.50.140">
    <property type="entry name" value="Nucleic acid-binding proteins"/>
    <property type="match status" value="2"/>
</dbReference>
<sequence length="276" mass="30512">MEMNATAEPGKIVETIASSSGKSNDEVKQLIDQKKEKFSGLLTDSGAAFMIAKELGVSLNSEPTEAIKIDSLKDGMNNIDVIARLKQAYAPKSFDKNGRKGKLQSLILLDDTGEIRATLWNKDVDKFSEMGIQKGTALKLSNCAVTSYNNALQLNLNYNSSFVKDEAAELPEIEKNIVSITDLDSNMNDVNVKIEIKRVFPAKEFETERGKGKVLNFMIGEGVNEIRGTAWNEMCDEVEKYSEGDQVLIEGAYTKEGRDGIELHLGWSARIFADKN</sequence>
<reference evidence="3" key="1">
    <citation type="submission" date="2017-09" db="EMBL/GenBank/DDBJ databases">
        <title>The Reconstruction of 2,631 Draft Metagenome-Assembled Genomes from the Global Oceans.</title>
        <authorList>
            <person name="Tully B.J."/>
            <person name="Graham E.D."/>
            <person name="Heidelberg J.F."/>
        </authorList>
    </citation>
    <scope>NUCLEOTIDE SEQUENCE [LARGE SCALE GENOMIC DNA]</scope>
</reference>
<dbReference type="Proteomes" id="UP000226712">
    <property type="component" value="Unassembled WGS sequence"/>
</dbReference>
<proteinExistence type="predicted"/>
<evidence type="ECO:0000256" key="1">
    <source>
        <dbReference type="ARBA" id="ARBA00023125"/>
    </source>
</evidence>
<dbReference type="InterPro" id="IPR051231">
    <property type="entry name" value="SOSS-B"/>
</dbReference>
<keyword evidence="1" id="KW-0238">DNA-binding</keyword>
<dbReference type="GO" id="GO:0010212">
    <property type="term" value="P:response to ionizing radiation"/>
    <property type="evidence" value="ECO:0007669"/>
    <property type="project" value="TreeGrafter"/>
</dbReference>
<dbReference type="InterPro" id="IPR012340">
    <property type="entry name" value="NA-bd_OB-fold"/>
</dbReference>
<evidence type="ECO:0000313" key="2">
    <source>
        <dbReference type="EMBL" id="MAG18306.1"/>
    </source>
</evidence>
<gene>
    <name evidence="2" type="ORF">CL944_02430</name>
</gene>
<dbReference type="GO" id="GO:0000724">
    <property type="term" value="P:double-strand break repair via homologous recombination"/>
    <property type="evidence" value="ECO:0007669"/>
    <property type="project" value="TreeGrafter"/>
</dbReference>
<name>A0A2D6LQ50_9ARCH</name>
<accession>A0A2D6LQ50</accession>
<dbReference type="PANTHER" id="PTHR13356">
    <property type="entry name" value="OB FOLD NUCLEIC ACID BINDING PROTEIN-RELATED"/>
    <property type="match status" value="1"/>
</dbReference>
<comment type="caution">
    <text evidence="2">The sequence shown here is derived from an EMBL/GenBank/DDBJ whole genome shotgun (WGS) entry which is preliminary data.</text>
</comment>
<dbReference type="SUPFAM" id="SSF50249">
    <property type="entry name" value="Nucleic acid-binding proteins"/>
    <property type="match status" value="2"/>
</dbReference>
<organism evidence="2 3">
    <name type="scientific">Candidatus Iainarchaeum sp</name>
    <dbReference type="NCBI Taxonomy" id="3101447"/>
    <lineage>
        <taxon>Archaea</taxon>
        <taxon>Candidatus Iainarchaeota</taxon>
        <taxon>Candidatus Iainarchaeia</taxon>
        <taxon>Candidatus Iainarchaeales</taxon>
        <taxon>Candidatus Iainarchaeaceae</taxon>
        <taxon>Candidatus Iainarchaeum</taxon>
    </lineage>
</organism>
<dbReference type="EMBL" id="NZBD01000015">
    <property type="protein sequence ID" value="MAG18306.1"/>
    <property type="molecule type" value="Genomic_DNA"/>
</dbReference>
<dbReference type="AlphaFoldDB" id="A0A2D6LQ50"/>
<dbReference type="CDD" id="cd04491">
    <property type="entry name" value="SoSSB_OBF"/>
    <property type="match status" value="2"/>
</dbReference>
<dbReference type="PANTHER" id="PTHR13356:SF0">
    <property type="entry name" value="SOSS COMPLEX SUBUNIT B HOMOLOG"/>
    <property type="match status" value="1"/>
</dbReference>
<evidence type="ECO:0000313" key="3">
    <source>
        <dbReference type="Proteomes" id="UP000226712"/>
    </source>
</evidence>
<dbReference type="GO" id="GO:0003677">
    <property type="term" value="F:DNA binding"/>
    <property type="evidence" value="ECO:0007669"/>
    <property type="project" value="UniProtKB-KW"/>
</dbReference>